<organism evidence="2">
    <name type="scientific">Homo sapiens</name>
    <name type="common">Human</name>
    <dbReference type="NCBI Taxonomy" id="9606"/>
    <lineage>
        <taxon>Eukaryota</taxon>
        <taxon>Metazoa</taxon>
        <taxon>Chordata</taxon>
        <taxon>Craniata</taxon>
        <taxon>Vertebrata</taxon>
        <taxon>Euteleostomi</taxon>
        <taxon>Mammalia</taxon>
        <taxon>Eutheria</taxon>
        <taxon>Euarchontoglires</taxon>
        <taxon>Primates</taxon>
        <taxon>Haplorrhini</taxon>
        <taxon>Catarrhini</taxon>
        <taxon>Hominidae</taxon>
        <taxon>Homo</taxon>
    </lineage>
</organism>
<protein>
    <submittedName>
        <fullName evidence="2">Alternative protein EMX2</fullName>
    </submittedName>
</protein>
<accession>L8E7K8</accession>
<reference evidence="2" key="1">
    <citation type="journal article" date="2013" name="PLoS ONE">
        <title>Direct detection of alternative open reading frames translation products in human significantly expands the proteome.</title>
        <authorList>
            <person name="Vanderperre B."/>
            <person name="Lucier J.-F."/>
            <person name="Motard J."/>
            <person name="Tremblay G."/>
            <person name="Vanderperre S."/>
            <person name="Wisztorski M."/>
            <person name="Salzet M."/>
            <person name="Boisvert F.-M."/>
            <person name="Roucou X."/>
        </authorList>
    </citation>
    <scope>NUCLEOTIDE SEQUENCE</scope>
</reference>
<dbReference type="OrthoDB" id="6159439at2759"/>
<gene>
    <name evidence="2" type="primary">EMX2</name>
</gene>
<name>L8E7K8_HUMAN</name>
<proteinExistence type="predicted"/>
<sequence>MEAPSSTSDPRLKRQLSERHREKEKEGGRERKREKERERERERKLNVHSDKGSCQSNTKPGRQDDWQVFRLSQST</sequence>
<dbReference type="EMBL" id="HF583753">
    <property type="protein sequence ID" value="CCQ43250.1"/>
    <property type="molecule type" value="Genomic_DNA"/>
</dbReference>
<feature type="region of interest" description="Disordered" evidence="1">
    <location>
        <begin position="1"/>
        <end position="75"/>
    </location>
</feature>
<dbReference type="AlphaFoldDB" id="L8E7K8"/>
<dbReference type="ChiTaRS" id="EMX2">
    <property type="organism name" value="human"/>
</dbReference>
<evidence type="ECO:0000256" key="1">
    <source>
        <dbReference type="SAM" id="MobiDB-lite"/>
    </source>
</evidence>
<evidence type="ECO:0000313" key="2">
    <source>
        <dbReference type="EMBL" id="CCQ43250.1"/>
    </source>
</evidence>
<feature type="compositionally biased region" description="Basic and acidic residues" evidence="1">
    <location>
        <begin position="10"/>
        <end position="51"/>
    </location>
</feature>